<name>A0ABZ2CJ96_9BACI</name>
<proteinExistence type="inferred from homology"/>
<dbReference type="InterPro" id="IPR029045">
    <property type="entry name" value="ClpP/crotonase-like_dom_sf"/>
</dbReference>
<dbReference type="InterPro" id="IPR014748">
    <property type="entry name" value="Enoyl-CoA_hydra_C"/>
</dbReference>
<evidence type="ECO:0000313" key="4">
    <source>
        <dbReference type="EMBL" id="WVX82072.1"/>
    </source>
</evidence>
<reference evidence="4 5" key="1">
    <citation type="submission" date="2023-10" db="EMBL/GenBank/DDBJ databases">
        <title>Niallia locisalis sp.nov. isolated from a salt pond sample.</title>
        <authorList>
            <person name="Li X.-J."/>
            <person name="Dong L."/>
        </authorList>
    </citation>
    <scope>NUCLEOTIDE SEQUENCE [LARGE SCALE GENOMIC DNA]</scope>
    <source>
        <strain evidence="4 5">DSM 29761</strain>
    </source>
</reference>
<evidence type="ECO:0000256" key="1">
    <source>
        <dbReference type="ARBA" id="ARBA00005254"/>
    </source>
</evidence>
<dbReference type="PANTHER" id="PTHR11941:SF54">
    <property type="entry name" value="ENOYL-COA HYDRATASE, MITOCHONDRIAL"/>
    <property type="match status" value="1"/>
</dbReference>
<dbReference type="PROSITE" id="PS00166">
    <property type="entry name" value="ENOYL_COA_HYDRATASE"/>
    <property type="match status" value="1"/>
</dbReference>
<dbReference type="SUPFAM" id="SSF52096">
    <property type="entry name" value="ClpP/crotonase"/>
    <property type="match status" value="1"/>
</dbReference>
<dbReference type="CDD" id="cd06558">
    <property type="entry name" value="crotonase-like"/>
    <property type="match status" value="1"/>
</dbReference>
<dbReference type="PANTHER" id="PTHR11941">
    <property type="entry name" value="ENOYL-COA HYDRATASE-RELATED"/>
    <property type="match status" value="1"/>
</dbReference>
<dbReference type="RefSeq" id="WP_338450976.1">
    <property type="nucleotide sequence ID" value="NZ_CP137640.1"/>
</dbReference>
<dbReference type="InterPro" id="IPR001753">
    <property type="entry name" value="Enoyl-CoA_hydra/iso"/>
</dbReference>
<comment type="similarity">
    <text evidence="1 3">Belongs to the enoyl-CoA hydratase/isomerase family.</text>
</comment>
<dbReference type="Pfam" id="PF00378">
    <property type="entry name" value="ECH_1"/>
    <property type="match status" value="1"/>
</dbReference>
<evidence type="ECO:0000256" key="3">
    <source>
        <dbReference type="RuleBase" id="RU003707"/>
    </source>
</evidence>
<dbReference type="InterPro" id="IPR018376">
    <property type="entry name" value="Enoyl-CoA_hyd/isom_CS"/>
</dbReference>
<protein>
    <submittedName>
        <fullName evidence="4">Enoyl-CoA hydratase-related protein</fullName>
    </submittedName>
</protein>
<organism evidence="4 5">
    <name type="scientific">Niallia oryzisoli</name>
    <dbReference type="NCBI Taxonomy" id="1737571"/>
    <lineage>
        <taxon>Bacteria</taxon>
        <taxon>Bacillati</taxon>
        <taxon>Bacillota</taxon>
        <taxon>Bacilli</taxon>
        <taxon>Bacillales</taxon>
        <taxon>Bacillaceae</taxon>
        <taxon>Niallia</taxon>
    </lineage>
</organism>
<gene>
    <name evidence="4" type="ORF">R4Z09_03380</name>
</gene>
<keyword evidence="2" id="KW-0456">Lyase</keyword>
<dbReference type="Proteomes" id="UP001357223">
    <property type="component" value="Chromosome"/>
</dbReference>
<dbReference type="EMBL" id="CP137640">
    <property type="protein sequence ID" value="WVX82072.1"/>
    <property type="molecule type" value="Genomic_DNA"/>
</dbReference>
<keyword evidence="5" id="KW-1185">Reference proteome</keyword>
<accession>A0ABZ2CJ96</accession>
<evidence type="ECO:0000313" key="5">
    <source>
        <dbReference type="Proteomes" id="UP001357223"/>
    </source>
</evidence>
<dbReference type="Gene3D" id="1.10.12.10">
    <property type="entry name" value="Lyase 2-enoyl-coa Hydratase, Chain A, domain 2"/>
    <property type="match status" value="1"/>
</dbReference>
<dbReference type="Gene3D" id="3.90.226.10">
    <property type="entry name" value="2-enoyl-CoA Hydratase, Chain A, domain 1"/>
    <property type="match status" value="1"/>
</dbReference>
<sequence>MNYENLIVEKGNKIGFIKINRPEVRNALNNETVTEILAAFEELENDQEISVIVFTGVGEKAFAAGADINQLTTRKAMEAFKTGSMSDVYRRIENSKKATIAAINGFALGGGSELAMSCDIRMASDNAKFGLPELNLSVIPGAGGTQRLTRIIGKGRAMNMILTGEFISASEAKAIGLVTDVVPLEGLMDAVLEKAEKIVAKGPLAIQMAKLVVNRGFEVDMDTGLLIESLAQAFLYTTEDKVEGTKAFLEKRQPSFSGK</sequence>
<evidence type="ECO:0000256" key="2">
    <source>
        <dbReference type="ARBA" id="ARBA00023239"/>
    </source>
</evidence>